<sequence>MTARKLITTIATLAGGAAGLFAPIGFVRWLLRTDPEEAGILTLFFFPVWCLLVVLGLLIGRKAGLLVTGGKRVAQR</sequence>
<keyword evidence="1" id="KW-0472">Membrane</keyword>
<reference evidence="2 3" key="1">
    <citation type="submission" date="2014-03" db="EMBL/GenBank/DDBJ databases">
        <title>Bradyrhizobium valentinum sp. nov., isolated from effective nodules of Lupinus mariae-josephae, a lupine endemic of basic-lime soils in Eastern Spain.</title>
        <authorList>
            <person name="Duran D."/>
            <person name="Rey L."/>
            <person name="Navarro A."/>
            <person name="Busquets A."/>
            <person name="Imperial J."/>
            <person name="Ruiz-Argueso T."/>
        </authorList>
    </citation>
    <scope>NUCLEOTIDE SEQUENCE [LARGE SCALE GENOMIC DNA]</scope>
    <source>
        <strain evidence="2 3">CCBAU 23086</strain>
    </source>
</reference>
<keyword evidence="1" id="KW-0812">Transmembrane</keyword>
<feature type="transmembrane region" description="Helical" evidence="1">
    <location>
        <begin position="6"/>
        <end position="31"/>
    </location>
</feature>
<dbReference type="RefSeq" id="WP_057860819.1">
    <property type="nucleotide sequence ID" value="NZ_LLYB01000092.1"/>
</dbReference>
<dbReference type="Proteomes" id="UP000051660">
    <property type="component" value="Unassembled WGS sequence"/>
</dbReference>
<gene>
    <name evidence="2" type="ORF">CQ14_38800</name>
</gene>
<name>A0A0R3MHJ0_9BRAD</name>
<protein>
    <submittedName>
        <fullName evidence="2">Uncharacterized protein</fullName>
    </submittedName>
</protein>
<organism evidence="2 3">
    <name type="scientific">Bradyrhizobium lablabi</name>
    <dbReference type="NCBI Taxonomy" id="722472"/>
    <lineage>
        <taxon>Bacteria</taxon>
        <taxon>Pseudomonadati</taxon>
        <taxon>Pseudomonadota</taxon>
        <taxon>Alphaproteobacteria</taxon>
        <taxon>Hyphomicrobiales</taxon>
        <taxon>Nitrobacteraceae</taxon>
        <taxon>Bradyrhizobium</taxon>
    </lineage>
</organism>
<dbReference type="EMBL" id="LLYB01000092">
    <property type="protein sequence ID" value="KRR19762.1"/>
    <property type="molecule type" value="Genomic_DNA"/>
</dbReference>
<evidence type="ECO:0000313" key="3">
    <source>
        <dbReference type="Proteomes" id="UP000051660"/>
    </source>
</evidence>
<comment type="caution">
    <text evidence="2">The sequence shown here is derived from an EMBL/GenBank/DDBJ whole genome shotgun (WGS) entry which is preliminary data.</text>
</comment>
<evidence type="ECO:0000256" key="1">
    <source>
        <dbReference type="SAM" id="Phobius"/>
    </source>
</evidence>
<accession>A0A0R3MHJ0</accession>
<feature type="transmembrane region" description="Helical" evidence="1">
    <location>
        <begin position="38"/>
        <end position="59"/>
    </location>
</feature>
<keyword evidence="1" id="KW-1133">Transmembrane helix</keyword>
<dbReference type="AlphaFoldDB" id="A0A0R3MHJ0"/>
<dbReference type="OrthoDB" id="8251974at2"/>
<proteinExistence type="predicted"/>
<evidence type="ECO:0000313" key="2">
    <source>
        <dbReference type="EMBL" id="KRR19762.1"/>
    </source>
</evidence>